<evidence type="ECO:0000313" key="7">
    <source>
        <dbReference type="EMBL" id="PWC27150.1"/>
    </source>
</evidence>
<dbReference type="GO" id="GO:0030170">
    <property type="term" value="F:pyridoxal phosphate binding"/>
    <property type="evidence" value="ECO:0007669"/>
    <property type="project" value="InterPro"/>
</dbReference>
<dbReference type="SUPFAM" id="SSF46785">
    <property type="entry name" value="Winged helix' DNA-binding domain"/>
    <property type="match status" value="1"/>
</dbReference>
<dbReference type="InterPro" id="IPR000524">
    <property type="entry name" value="Tscrpt_reg_HTH_GntR"/>
</dbReference>
<evidence type="ECO:0000259" key="6">
    <source>
        <dbReference type="PROSITE" id="PS50949"/>
    </source>
</evidence>
<evidence type="ECO:0000313" key="8">
    <source>
        <dbReference type="Proteomes" id="UP000245048"/>
    </source>
</evidence>
<name>A0A2U1UZS0_9PROT</name>
<dbReference type="PRINTS" id="PR00035">
    <property type="entry name" value="HTHGNTR"/>
</dbReference>
<evidence type="ECO:0000256" key="3">
    <source>
        <dbReference type="ARBA" id="ARBA00023015"/>
    </source>
</evidence>
<dbReference type="EMBL" id="PDOA01000018">
    <property type="protein sequence ID" value="PWC27150.1"/>
    <property type="molecule type" value="Genomic_DNA"/>
</dbReference>
<dbReference type="InterPro" id="IPR051446">
    <property type="entry name" value="HTH_trans_reg/aminotransferase"/>
</dbReference>
<dbReference type="CDD" id="cd07377">
    <property type="entry name" value="WHTH_GntR"/>
    <property type="match status" value="1"/>
</dbReference>
<dbReference type="InterPro" id="IPR004839">
    <property type="entry name" value="Aminotransferase_I/II_large"/>
</dbReference>
<proteinExistence type="inferred from homology"/>
<dbReference type="PANTHER" id="PTHR46577">
    <property type="entry name" value="HTH-TYPE TRANSCRIPTIONAL REGULATORY PROTEIN GABR"/>
    <property type="match status" value="1"/>
</dbReference>
<organism evidence="7 8">
    <name type="scientific">Teichococcus aestuarii</name>
    <dbReference type="NCBI Taxonomy" id="568898"/>
    <lineage>
        <taxon>Bacteria</taxon>
        <taxon>Pseudomonadati</taxon>
        <taxon>Pseudomonadota</taxon>
        <taxon>Alphaproteobacteria</taxon>
        <taxon>Acetobacterales</taxon>
        <taxon>Roseomonadaceae</taxon>
        <taxon>Roseomonas</taxon>
    </lineage>
</organism>
<dbReference type="OrthoDB" id="9808770at2"/>
<dbReference type="SMART" id="SM00345">
    <property type="entry name" value="HTH_GNTR"/>
    <property type="match status" value="1"/>
</dbReference>
<dbReference type="Gene3D" id="1.10.10.10">
    <property type="entry name" value="Winged helix-like DNA-binding domain superfamily/Winged helix DNA-binding domain"/>
    <property type="match status" value="1"/>
</dbReference>
<dbReference type="SUPFAM" id="SSF53383">
    <property type="entry name" value="PLP-dependent transferases"/>
    <property type="match status" value="1"/>
</dbReference>
<dbReference type="CDD" id="cd00609">
    <property type="entry name" value="AAT_like"/>
    <property type="match status" value="1"/>
</dbReference>
<dbReference type="GO" id="GO:0003677">
    <property type="term" value="F:DNA binding"/>
    <property type="evidence" value="ECO:0007669"/>
    <property type="project" value="UniProtKB-KW"/>
</dbReference>
<gene>
    <name evidence="7" type="ORF">CR165_19530</name>
</gene>
<dbReference type="Gene3D" id="3.40.640.10">
    <property type="entry name" value="Type I PLP-dependent aspartate aminotransferase-like (Major domain)"/>
    <property type="match status" value="1"/>
</dbReference>
<accession>A0A2U1UZS0</accession>
<feature type="domain" description="HTH gntR-type" evidence="6">
    <location>
        <begin position="25"/>
        <end position="93"/>
    </location>
</feature>
<dbReference type="InterPro" id="IPR015421">
    <property type="entry name" value="PyrdxlP-dep_Trfase_major"/>
</dbReference>
<keyword evidence="8" id="KW-1185">Reference proteome</keyword>
<comment type="similarity">
    <text evidence="1">In the C-terminal section; belongs to the class-I pyridoxal-phosphate-dependent aminotransferase family.</text>
</comment>
<evidence type="ECO:0000256" key="4">
    <source>
        <dbReference type="ARBA" id="ARBA00023125"/>
    </source>
</evidence>
<keyword evidence="4" id="KW-0238">DNA-binding</keyword>
<dbReference type="PANTHER" id="PTHR46577:SF1">
    <property type="entry name" value="HTH-TYPE TRANSCRIPTIONAL REGULATORY PROTEIN GABR"/>
    <property type="match status" value="1"/>
</dbReference>
<dbReference type="InterPro" id="IPR036388">
    <property type="entry name" value="WH-like_DNA-bd_sf"/>
</dbReference>
<keyword evidence="2" id="KW-0663">Pyridoxal phosphate</keyword>
<dbReference type="Pfam" id="PF00155">
    <property type="entry name" value="Aminotran_1_2"/>
    <property type="match status" value="1"/>
</dbReference>
<dbReference type="AlphaFoldDB" id="A0A2U1UZS0"/>
<comment type="caution">
    <text evidence="7">The sequence shown here is derived from an EMBL/GenBank/DDBJ whole genome shotgun (WGS) entry which is preliminary data.</text>
</comment>
<dbReference type="InterPro" id="IPR036390">
    <property type="entry name" value="WH_DNA-bd_sf"/>
</dbReference>
<sequence length="498" mass="52755">MARFRSSGNGQFRTERVVQLDSQSERPGRRIQAAIVAGIREGRLPPGAALPSSRALAAEWGVSRTTATAAYEQLAAEGYVESRPGARPRVAAGLLPPAPAAPPPAAAPPALSGYGARLAALPPLPPPGSDALAVDFRHGELAPADFPALPWRRALAEALRRPPRRLRYGDPAGDPALRAALAGYLWRARGLRCAPEQIVVVGGSQQGIDLCARLLLDPGDRVAIEDPAYSLARHAFLAAGAVPEPHPVDREGLRTAALGAARLAYVTPSHQFPLGAVLSAARRQALLAWARREGAWVLEDDYDGEFRFGVAPIPPLQAMEQEGAERVLYLGTVSKTLSPALRLGYLVLPRALVAPFATAKRLTDRHASGLEQAALARLIESGAYERHVRRARRRHAARRAALLAALRAALGPRATVAGEEAGLHVVLWLEELPAALEPTLVARAGAAGLGLYPVGALYHPGGARPDKAGLVIGYAALGEAEIAEGVRRLRAVLEAMRR</sequence>
<evidence type="ECO:0000256" key="2">
    <source>
        <dbReference type="ARBA" id="ARBA00022898"/>
    </source>
</evidence>
<protein>
    <submittedName>
        <fullName evidence="7">GntR family transcriptional regulator</fullName>
    </submittedName>
</protein>
<evidence type="ECO:0000256" key="1">
    <source>
        <dbReference type="ARBA" id="ARBA00005384"/>
    </source>
</evidence>
<evidence type="ECO:0000256" key="5">
    <source>
        <dbReference type="ARBA" id="ARBA00023163"/>
    </source>
</evidence>
<dbReference type="Proteomes" id="UP000245048">
    <property type="component" value="Unassembled WGS sequence"/>
</dbReference>
<dbReference type="PROSITE" id="PS50949">
    <property type="entry name" value="HTH_GNTR"/>
    <property type="match status" value="1"/>
</dbReference>
<dbReference type="InterPro" id="IPR015424">
    <property type="entry name" value="PyrdxlP-dep_Trfase"/>
</dbReference>
<dbReference type="Pfam" id="PF00392">
    <property type="entry name" value="GntR"/>
    <property type="match status" value="1"/>
</dbReference>
<reference evidence="8" key="1">
    <citation type="submission" date="2017-10" db="EMBL/GenBank/DDBJ databases">
        <authorList>
            <person name="Toshchakov S.V."/>
            <person name="Goeva M.A."/>
        </authorList>
    </citation>
    <scope>NUCLEOTIDE SEQUENCE [LARGE SCALE GENOMIC DNA]</scope>
    <source>
        <strain evidence="8">JR1/69-1-13</strain>
    </source>
</reference>
<keyword evidence="3" id="KW-0805">Transcription regulation</keyword>
<dbReference type="GO" id="GO:0003700">
    <property type="term" value="F:DNA-binding transcription factor activity"/>
    <property type="evidence" value="ECO:0007669"/>
    <property type="project" value="InterPro"/>
</dbReference>
<keyword evidence="5" id="KW-0804">Transcription</keyword>